<name>A0A656HFV7_THINJ</name>
<dbReference type="InterPro" id="IPR036866">
    <property type="entry name" value="RibonucZ/Hydroxyglut_hydro"/>
</dbReference>
<organism evidence="1 2">
    <name type="scientific">Thiothrix nivea (strain ATCC 35100 / DSM 5205 / JP2)</name>
    <dbReference type="NCBI Taxonomy" id="870187"/>
    <lineage>
        <taxon>Bacteria</taxon>
        <taxon>Pseudomonadati</taxon>
        <taxon>Pseudomonadota</taxon>
        <taxon>Gammaproteobacteria</taxon>
        <taxon>Thiotrichales</taxon>
        <taxon>Thiotrichaceae</taxon>
        <taxon>Thiothrix</taxon>
    </lineage>
</organism>
<dbReference type="AlphaFoldDB" id="A0A656HFV7"/>
<dbReference type="PANTHER" id="PTHR30619">
    <property type="entry name" value="DNA INTERNALIZATION/COMPETENCE PROTEIN COMEC/REC2"/>
    <property type="match status" value="1"/>
</dbReference>
<keyword evidence="2" id="KW-1185">Reference proteome</keyword>
<dbReference type="InterPro" id="IPR052159">
    <property type="entry name" value="Competence_DNA_uptake"/>
</dbReference>
<reference evidence="2" key="1">
    <citation type="journal article" date="2011" name="Stand. Genomic Sci.">
        <title>Genome sequence of the filamentous, gliding Thiothrix nivea neotype strain (JP2(T)).</title>
        <authorList>
            <person name="Lapidus A."/>
            <person name="Nolan M."/>
            <person name="Lucas S."/>
            <person name="Glavina Del Rio T."/>
            <person name="Tice H."/>
            <person name="Cheng J.F."/>
            <person name="Tapia R."/>
            <person name="Han C."/>
            <person name="Goodwin L."/>
            <person name="Pitluck S."/>
            <person name="Liolios K."/>
            <person name="Pagani I."/>
            <person name="Ivanova N."/>
            <person name="Huntemann M."/>
            <person name="Mavromatis K."/>
            <person name="Mikhailova N."/>
            <person name="Pati A."/>
            <person name="Chen A."/>
            <person name="Palaniappan K."/>
            <person name="Land M."/>
            <person name="Brambilla E.M."/>
            <person name="Rohde M."/>
            <person name="Abt B."/>
            <person name="Verbarg S."/>
            <person name="Goker M."/>
            <person name="Bristow J."/>
            <person name="Eisen J.A."/>
            <person name="Markowitz V."/>
            <person name="Hugenholtz P."/>
            <person name="Kyrpides N.C."/>
            <person name="Klenk H.P."/>
            <person name="Woyke T."/>
        </authorList>
    </citation>
    <scope>NUCLEOTIDE SEQUENCE [LARGE SCALE GENOMIC DNA]</scope>
    <source>
        <strain evidence="2">ATCC 35100 / DSM 5205 / JP2</strain>
    </source>
</reference>
<dbReference type="Gene3D" id="3.60.15.10">
    <property type="entry name" value="Ribonuclease Z/Hydroxyacylglutathione hydrolase-like"/>
    <property type="match status" value="1"/>
</dbReference>
<evidence type="ECO:0000313" key="2">
    <source>
        <dbReference type="Proteomes" id="UP000005317"/>
    </source>
</evidence>
<dbReference type="PANTHER" id="PTHR30619:SF1">
    <property type="entry name" value="RECOMBINATION PROTEIN 2"/>
    <property type="match status" value="1"/>
</dbReference>
<evidence type="ECO:0000313" key="1">
    <source>
        <dbReference type="EMBL" id="EIJ35808.1"/>
    </source>
</evidence>
<protein>
    <recommendedName>
        <fullName evidence="3">MBL fold metallo-hydrolase</fullName>
    </recommendedName>
</protein>
<dbReference type="Proteomes" id="UP000005317">
    <property type="component" value="Unassembled WGS sequence"/>
</dbReference>
<evidence type="ECO:0008006" key="3">
    <source>
        <dbReference type="Google" id="ProtNLM"/>
    </source>
</evidence>
<dbReference type="SUPFAM" id="SSF56281">
    <property type="entry name" value="Metallo-hydrolase/oxidoreductase"/>
    <property type="match status" value="1"/>
</dbReference>
<proteinExistence type="predicted"/>
<dbReference type="EMBL" id="JH651384">
    <property type="protein sequence ID" value="EIJ35808.1"/>
    <property type="molecule type" value="Genomic_DNA"/>
</dbReference>
<gene>
    <name evidence="1" type="ORF">Thini_3293</name>
</gene>
<accession>A0A656HFV7</accession>
<sequence>MDKALTMTMLPANEGDCLLITYGADDDKKHVLIDGGLASTYKKAIKPYLAEHGIHELELLVVTHVDRDHIEGVLSLLKDDSLAIKVNNIWFNGWYHLIGTTPAPPAPVEPVTALDPDEPAPVFGAVMGEELSPLIQQKGWAWNRQFGGAAVELSSVPDNIIRFGDLQLTLLSPSRKKLEEMIPVWEKECGQAGMVPGFPHIPTPAGRSILTEAEKLQIDIDELAEQTTKKDPSKANGCSIAFMLEYQGKKFLLSADAHPDLLESELKRLGASVDNPLSVDLFKIPHHGSQNNLSKTLLELLDCKHYLVSTNGNRFRHPDDVAMAKLVKFGTAGSTLHFNYKTRFNRHWEKAEWQETYNYRIEFPAEGESGYKSLSF</sequence>